<dbReference type="Gene3D" id="1.10.150.80">
    <property type="entry name" value="HRDC domain"/>
    <property type="match status" value="2"/>
</dbReference>
<dbReference type="InterPro" id="IPR012337">
    <property type="entry name" value="RNaseH-like_sf"/>
</dbReference>
<dbReference type="SMART" id="SM00474">
    <property type="entry name" value="35EXOc"/>
    <property type="match status" value="1"/>
</dbReference>
<gene>
    <name evidence="3" type="primary">rnd</name>
    <name evidence="3" type="ORF">ElP_60880</name>
</gene>
<dbReference type="Proteomes" id="UP000317835">
    <property type="component" value="Chromosome"/>
</dbReference>
<evidence type="ECO:0000313" key="4">
    <source>
        <dbReference type="Proteomes" id="UP000317835"/>
    </source>
</evidence>
<evidence type="ECO:0000256" key="1">
    <source>
        <dbReference type="SAM" id="MobiDB-lite"/>
    </source>
</evidence>
<dbReference type="GO" id="GO:0006139">
    <property type="term" value="P:nucleobase-containing compound metabolic process"/>
    <property type="evidence" value="ECO:0007669"/>
    <property type="project" value="InterPro"/>
</dbReference>
<dbReference type="SUPFAM" id="SSF53098">
    <property type="entry name" value="Ribonuclease H-like"/>
    <property type="match status" value="1"/>
</dbReference>
<feature type="region of interest" description="Disordered" evidence="1">
    <location>
        <begin position="392"/>
        <end position="420"/>
    </location>
</feature>
<dbReference type="CDD" id="cd06142">
    <property type="entry name" value="RNaseD_exo"/>
    <property type="match status" value="1"/>
</dbReference>
<dbReference type="Gene3D" id="3.30.420.10">
    <property type="entry name" value="Ribonuclease H-like superfamily/Ribonuclease H"/>
    <property type="match status" value="1"/>
</dbReference>
<dbReference type="GO" id="GO:0003676">
    <property type="term" value="F:nucleic acid binding"/>
    <property type="evidence" value="ECO:0007669"/>
    <property type="project" value="InterPro"/>
</dbReference>
<dbReference type="InterPro" id="IPR002121">
    <property type="entry name" value="HRDC_dom"/>
</dbReference>
<dbReference type="OrthoDB" id="9800549at2"/>
<dbReference type="AlphaFoldDB" id="A0A518HBC1"/>
<accession>A0A518HBC1</accession>
<dbReference type="EMBL" id="CP036426">
    <property type="protein sequence ID" value="QDV38139.1"/>
    <property type="molecule type" value="Genomic_DNA"/>
</dbReference>
<organism evidence="3 4">
    <name type="scientific">Tautonia plasticadhaerens</name>
    <dbReference type="NCBI Taxonomy" id="2527974"/>
    <lineage>
        <taxon>Bacteria</taxon>
        <taxon>Pseudomonadati</taxon>
        <taxon>Planctomycetota</taxon>
        <taxon>Planctomycetia</taxon>
        <taxon>Isosphaerales</taxon>
        <taxon>Isosphaeraceae</taxon>
        <taxon>Tautonia</taxon>
    </lineage>
</organism>
<dbReference type="GO" id="GO:0033890">
    <property type="term" value="F:ribonuclease D activity"/>
    <property type="evidence" value="ECO:0007669"/>
    <property type="project" value="UniProtKB-EC"/>
</dbReference>
<dbReference type="PANTHER" id="PTHR47649:SF1">
    <property type="entry name" value="RIBONUCLEASE D"/>
    <property type="match status" value="1"/>
</dbReference>
<dbReference type="InterPro" id="IPR048579">
    <property type="entry name" value="RNAseD_HRDC_C"/>
</dbReference>
<name>A0A518HBC1_9BACT</name>
<feature type="domain" description="HRDC" evidence="2">
    <location>
        <begin position="214"/>
        <end position="294"/>
    </location>
</feature>
<dbReference type="PANTHER" id="PTHR47649">
    <property type="entry name" value="RIBONUCLEASE D"/>
    <property type="match status" value="1"/>
</dbReference>
<evidence type="ECO:0000313" key="3">
    <source>
        <dbReference type="EMBL" id="QDV38139.1"/>
    </source>
</evidence>
<dbReference type="Pfam" id="PF21293">
    <property type="entry name" value="RNAseD_HRDC_C"/>
    <property type="match status" value="1"/>
</dbReference>
<protein>
    <submittedName>
        <fullName evidence="3">Ribonuclease D</fullName>
        <ecNumber evidence="3">3.1.13.5</ecNumber>
    </submittedName>
</protein>
<dbReference type="RefSeq" id="WP_145276409.1">
    <property type="nucleotide sequence ID" value="NZ_CP036426.1"/>
</dbReference>
<dbReference type="Pfam" id="PF01612">
    <property type="entry name" value="DNA_pol_A_exo1"/>
    <property type="match status" value="1"/>
</dbReference>
<sequence>MPGRHVDPLIAADAELAELVEHLRRVGRFAFDTEFVSEDTFEPVLCLVQVATRDRMVAVDPLARGLDLDPLWEVVLDPGVEVVMHASGEDLRICRLRTGRLPDRVFDTQVAAGLAGYGYPMSLVNLVGQTVGVSLAGSETRTDWRRRPLSDAQVEYALDDVAHLLDVADHLRDRLERRGRVEWAEHEFSDFIESVRRRVEEDRWRRLPGAGTLGRRSLEVARRLYEWRVEEARASNRPIRQVMRDDLMVGLARRQPRNKRDLEALRDFNRPALIARSREILDVIAEALAVPEDRLPEPGERVDDLPGMSMLTSLLNATMAHCAARHQISTGLVGSTGDLKELVRWHLDGQPGDRTPEILKGWRAEVCGRALLDVLSGRLALRIDDLGSEVPVALEPVAPHPPDESDSPSPSPSNPPDGSP</sequence>
<dbReference type="SMART" id="SM00341">
    <property type="entry name" value="HRDC"/>
    <property type="match status" value="1"/>
</dbReference>
<dbReference type="KEGG" id="tpla:ElP_60880"/>
<dbReference type="PROSITE" id="PS50967">
    <property type="entry name" value="HRDC"/>
    <property type="match status" value="1"/>
</dbReference>
<evidence type="ECO:0000259" key="2">
    <source>
        <dbReference type="PROSITE" id="PS50967"/>
    </source>
</evidence>
<keyword evidence="3" id="KW-0378">Hydrolase</keyword>
<feature type="compositionally biased region" description="Pro residues" evidence="1">
    <location>
        <begin position="409"/>
        <end position="420"/>
    </location>
</feature>
<dbReference type="InterPro" id="IPR002562">
    <property type="entry name" value="3'-5'_exonuclease_dom"/>
</dbReference>
<dbReference type="GO" id="GO:0000166">
    <property type="term" value="F:nucleotide binding"/>
    <property type="evidence" value="ECO:0007669"/>
    <property type="project" value="InterPro"/>
</dbReference>
<dbReference type="InterPro" id="IPR044876">
    <property type="entry name" value="HRDC_dom_sf"/>
</dbReference>
<dbReference type="EC" id="3.1.13.5" evidence="3"/>
<reference evidence="3 4" key="1">
    <citation type="submission" date="2019-02" db="EMBL/GenBank/DDBJ databases">
        <title>Deep-cultivation of Planctomycetes and their phenomic and genomic characterization uncovers novel biology.</title>
        <authorList>
            <person name="Wiegand S."/>
            <person name="Jogler M."/>
            <person name="Boedeker C."/>
            <person name="Pinto D."/>
            <person name="Vollmers J."/>
            <person name="Rivas-Marin E."/>
            <person name="Kohn T."/>
            <person name="Peeters S.H."/>
            <person name="Heuer A."/>
            <person name="Rast P."/>
            <person name="Oberbeckmann S."/>
            <person name="Bunk B."/>
            <person name="Jeske O."/>
            <person name="Meyerdierks A."/>
            <person name="Storesund J.E."/>
            <person name="Kallscheuer N."/>
            <person name="Luecker S."/>
            <person name="Lage O.M."/>
            <person name="Pohl T."/>
            <person name="Merkel B.J."/>
            <person name="Hornburger P."/>
            <person name="Mueller R.-W."/>
            <person name="Bruemmer F."/>
            <person name="Labrenz M."/>
            <person name="Spormann A.M."/>
            <person name="Op den Camp H."/>
            <person name="Overmann J."/>
            <person name="Amann R."/>
            <person name="Jetten M.S.M."/>
            <person name="Mascher T."/>
            <person name="Medema M.H."/>
            <person name="Devos D.P."/>
            <person name="Kaster A.-K."/>
            <person name="Ovreas L."/>
            <person name="Rohde M."/>
            <person name="Galperin M.Y."/>
            <person name="Jogler C."/>
        </authorList>
    </citation>
    <scope>NUCLEOTIDE SEQUENCE [LARGE SCALE GENOMIC DNA]</scope>
    <source>
        <strain evidence="3 4">ElP</strain>
    </source>
</reference>
<proteinExistence type="predicted"/>
<dbReference type="InterPro" id="IPR051086">
    <property type="entry name" value="RNase_D-like"/>
</dbReference>
<dbReference type="InterPro" id="IPR036397">
    <property type="entry name" value="RNaseH_sf"/>
</dbReference>
<dbReference type="GO" id="GO:0008408">
    <property type="term" value="F:3'-5' exonuclease activity"/>
    <property type="evidence" value="ECO:0007669"/>
    <property type="project" value="InterPro"/>
</dbReference>
<keyword evidence="4" id="KW-1185">Reference proteome</keyword>
<dbReference type="Pfam" id="PF00570">
    <property type="entry name" value="HRDC"/>
    <property type="match status" value="1"/>
</dbReference>
<dbReference type="InterPro" id="IPR010997">
    <property type="entry name" value="HRDC-like_sf"/>
</dbReference>
<dbReference type="SUPFAM" id="SSF47819">
    <property type="entry name" value="HRDC-like"/>
    <property type="match status" value="2"/>
</dbReference>